<dbReference type="STRING" id="1090322.MettiDRAFT_0964"/>
<feature type="domain" description="TfuA-like core" evidence="1">
    <location>
        <begin position="52"/>
        <end position="169"/>
    </location>
</feature>
<name>W9DV65_METTI</name>
<dbReference type="RefSeq" id="WP_023844673.1">
    <property type="nucleotide sequence ID" value="NZ_AZAJ01000001.1"/>
</dbReference>
<accession>W9DV65</accession>
<keyword evidence="3" id="KW-1185">Reference proteome</keyword>
<organism evidence="2 3">
    <name type="scientific">Methanolobus tindarius DSM 2278</name>
    <dbReference type="NCBI Taxonomy" id="1090322"/>
    <lineage>
        <taxon>Archaea</taxon>
        <taxon>Methanobacteriati</taxon>
        <taxon>Methanobacteriota</taxon>
        <taxon>Stenosarchaea group</taxon>
        <taxon>Methanomicrobia</taxon>
        <taxon>Methanosarcinales</taxon>
        <taxon>Methanosarcinaceae</taxon>
        <taxon>Methanolobus</taxon>
    </lineage>
</organism>
<dbReference type="Proteomes" id="UP000019483">
    <property type="component" value="Unassembled WGS sequence"/>
</dbReference>
<protein>
    <recommendedName>
        <fullName evidence="1">TfuA-like core domain-containing protein</fullName>
    </recommendedName>
</protein>
<proteinExistence type="predicted"/>
<gene>
    <name evidence="2" type="ORF">MettiDRAFT_0964</name>
</gene>
<comment type="caution">
    <text evidence="2">The sequence shown here is derived from an EMBL/GenBank/DDBJ whole genome shotgun (WGS) entry which is preliminary data.</text>
</comment>
<reference evidence="2 3" key="1">
    <citation type="submission" date="2013-08" db="EMBL/GenBank/DDBJ databases">
        <authorList>
            <consortium name="DOE Joint Genome Institute"/>
            <person name="Eisen J."/>
            <person name="Huntemann M."/>
            <person name="Han J."/>
            <person name="Chen A."/>
            <person name="Kyrpides N."/>
            <person name="Mavromatis K."/>
            <person name="Markowitz V."/>
            <person name="Palaniappan K."/>
            <person name="Ivanova N."/>
            <person name="Schaumberg A."/>
            <person name="Pati A."/>
            <person name="Liolios K."/>
            <person name="Nordberg H.P."/>
            <person name="Cantor M.N."/>
            <person name="Hua S.X."/>
            <person name="Woyke T."/>
        </authorList>
    </citation>
    <scope>NUCLEOTIDE SEQUENCE [LARGE SCALE GENOMIC DNA]</scope>
    <source>
        <strain evidence="2 3">DSM 2278</strain>
    </source>
</reference>
<dbReference type="InterPro" id="IPR012924">
    <property type="entry name" value="TfuA_core"/>
</dbReference>
<evidence type="ECO:0000313" key="2">
    <source>
        <dbReference type="EMBL" id="ETA67537.1"/>
    </source>
</evidence>
<sequence>MSARTEVLIFAGSSISHEDAAKILDATYWPPISRGDIGKAASEGYKIIGIIDGIFFSRAAAAHKEIINVIKDGVTVIGGCSMGALRASELDIHGMEGVGTVYEWYRDGVIEDDDEVAVATNPDTFESVSSPMVNIRETLKAANSAGIIDDDECRLIIQLAKKTHYTERSYFGISRTAEKEGIISKEKAERLLQFCKENERDIKREDAILVLKKIKEIISEF</sequence>
<dbReference type="AlphaFoldDB" id="W9DV65"/>
<dbReference type="Pfam" id="PF07812">
    <property type="entry name" value="TfuA"/>
    <property type="match status" value="1"/>
</dbReference>
<dbReference type="NCBIfam" id="NF033432">
    <property type="entry name" value="ThioGly_TfuA_rel"/>
    <property type="match status" value="1"/>
</dbReference>
<evidence type="ECO:0000313" key="3">
    <source>
        <dbReference type="Proteomes" id="UP000019483"/>
    </source>
</evidence>
<dbReference type="OrthoDB" id="61834at2157"/>
<dbReference type="EMBL" id="AZAJ01000001">
    <property type="protein sequence ID" value="ETA67537.1"/>
    <property type="molecule type" value="Genomic_DNA"/>
</dbReference>
<evidence type="ECO:0000259" key="1">
    <source>
        <dbReference type="Pfam" id="PF07812"/>
    </source>
</evidence>